<evidence type="ECO:0000256" key="2">
    <source>
        <dbReference type="ARBA" id="ARBA00022801"/>
    </source>
</evidence>
<dbReference type="InterPro" id="IPR012337">
    <property type="entry name" value="RNaseH-like_sf"/>
</dbReference>
<feature type="domain" description="Exonuclease" evidence="4">
    <location>
        <begin position="1"/>
        <end position="178"/>
    </location>
</feature>
<dbReference type="InterPro" id="IPR036397">
    <property type="entry name" value="RNaseH_sf"/>
</dbReference>
<dbReference type="CDD" id="cd06127">
    <property type="entry name" value="DEDDh"/>
    <property type="match status" value="1"/>
</dbReference>
<dbReference type="EMBL" id="FPHB01000016">
    <property type="protein sequence ID" value="SFV51523.1"/>
    <property type="molecule type" value="Genomic_DNA"/>
</dbReference>
<dbReference type="GO" id="GO:0003676">
    <property type="term" value="F:nucleic acid binding"/>
    <property type="evidence" value="ECO:0007669"/>
    <property type="project" value="InterPro"/>
</dbReference>
<keyword evidence="2" id="KW-0378">Hydrolase</keyword>
<evidence type="ECO:0000256" key="3">
    <source>
        <dbReference type="ARBA" id="ARBA00022839"/>
    </source>
</evidence>
<gene>
    <name evidence="5" type="ORF">MNB_SM-7-324</name>
</gene>
<dbReference type="SMART" id="SM00479">
    <property type="entry name" value="EXOIII"/>
    <property type="match status" value="1"/>
</dbReference>
<dbReference type="GO" id="GO:0008408">
    <property type="term" value="F:3'-5' exonuclease activity"/>
    <property type="evidence" value="ECO:0007669"/>
    <property type="project" value="TreeGrafter"/>
</dbReference>
<dbReference type="InterPro" id="IPR013520">
    <property type="entry name" value="Ribonucl_H"/>
</dbReference>
<keyword evidence="1" id="KW-0540">Nuclease</keyword>
<dbReference type="PANTHER" id="PTHR30231">
    <property type="entry name" value="DNA POLYMERASE III SUBUNIT EPSILON"/>
    <property type="match status" value="1"/>
</dbReference>
<dbReference type="Pfam" id="PF00929">
    <property type="entry name" value="RNase_T"/>
    <property type="match status" value="1"/>
</dbReference>
<dbReference type="SUPFAM" id="SSF53098">
    <property type="entry name" value="Ribonuclease H-like"/>
    <property type="match status" value="1"/>
</dbReference>
<evidence type="ECO:0000313" key="5">
    <source>
        <dbReference type="EMBL" id="SFV51523.1"/>
    </source>
</evidence>
<evidence type="ECO:0000259" key="4">
    <source>
        <dbReference type="SMART" id="SM00479"/>
    </source>
</evidence>
<proteinExistence type="predicted"/>
<name>A0A1W1BDF5_9ZZZZ</name>
<accession>A0A1W1BDF5</accession>
<dbReference type="InterPro" id="IPR046768">
    <property type="entry name" value="ExoX-like_C"/>
</dbReference>
<sequence>MLTFLDFETTGVAKEDRICSLGCLIVDDTKMQLFYDLVNEGKKIPPLASSINNITNEMIQSKPPLKKSKSFMQLVDACENGSLLVAHNLPFELEMLKNSEVEIEHKGIDTLRVCRHLIPDLESYTLNFLRYEMKLYKKEEALAKSLGIDAKCLVPHDAQSDVIITKLLYDELLLLATKEEMIDLTTRPVLLQKFEFGKYAGRYIEEIAMVDRGYLEWMLRSIEDLSEDMRYTLEYYL</sequence>
<protein>
    <submittedName>
        <fullName evidence="5">Exonuclease</fullName>
    </submittedName>
</protein>
<dbReference type="PANTHER" id="PTHR30231:SF4">
    <property type="entry name" value="PROTEIN NEN2"/>
    <property type="match status" value="1"/>
</dbReference>
<dbReference type="AlphaFoldDB" id="A0A1W1BDF5"/>
<evidence type="ECO:0000256" key="1">
    <source>
        <dbReference type="ARBA" id="ARBA00022722"/>
    </source>
</evidence>
<keyword evidence="3 5" id="KW-0269">Exonuclease</keyword>
<reference evidence="5" key="1">
    <citation type="submission" date="2016-10" db="EMBL/GenBank/DDBJ databases">
        <authorList>
            <person name="de Groot N.N."/>
        </authorList>
    </citation>
    <scope>NUCLEOTIDE SEQUENCE</scope>
</reference>
<organism evidence="5">
    <name type="scientific">hydrothermal vent metagenome</name>
    <dbReference type="NCBI Taxonomy" id="652676"/>
    <lineage>
        <taxon>unclassified sequences</taxon>
        <taxon>metagenomes</taxon>
        <taxon>ecological metagenomes</taxon>
    </lineage>
</organism>
<dbReference type="Gene3D" id="3.30.420.10">
    <property type="entry name" value="Ribonuclease H-like superfamily/Ribonuclease H"/>
    <property type="match status" value="1"/>
</dbReference>
<dbReference type="Pfam" id="PF20600">
    <property type="entry name" value="ExoX-like_C"/>
    <property type="match status" value="1"/>
</dbReference>